<organism evidence="2 3">
    <name type="scientific">Amaricoccus solimangrovi</name>
    <dbReference type="NCBI Taxonomy" id="2589815"/>
    <lineage>
        <taxon>Bacteria</taxon>
        <taxon>Pseudomonadati</taxon>
        <taxon>Pseudomonadota</taxon>
        <taxon>Alphaproteobacteria</taxon>
        <taxon>Rhodobacterales</taxon>
        <taxon>Paracoccaceae</taxon>
        <taxon>Amaricoccus</taxon>
    </lineage>
</organism>
<sequence>MRAILLGLTLLLPAQGAAAGAWPRAEGTTFLALGQSASSGSPALLAPDQSFRSQSSVYAEYGLTERLTLGFDGAYGWGPEADLWTGLAFLRWPVATTPAGDRFALDLGLGRRVDSEEGADTRARLGLAWGRGFEIGLGQGWMGVESSAERLVPANDTVYKADFTIGLRPDDDWMLILQVWTGLYPRAAPLVRLAPSVVRRLGEHLHLQFGADTTVAGDRSYGVKLATWISF</sequence>
<dbReference type="OrthoDB" id="7857490at2"/>
<keyword evidence="1" id="KW-0732">Signal</keyword>
<evidence type="ECO:0008006" key="4">
    <source>
        <dbReference type="Google" id="ProtNLM"/>
    </source>
</evidence>
<gene>
    <name evidence="2" type="ORF">FJM51_13370</name>
</gene>
<dbReference type="Proteomes" id="UP000319255">
    <property type="component" value="Unassembled WGS sequence"/>
</dbReference>
<proteinExistence type="predicted"/>
<accession>A0A501WKA7</accession>
<dbReference type="EMBL" id="VFRP01000012">
    <property type="protein sequence ID" value="TPE49939.1"/>
    <property type="molecule type" value="Genomic_DNA"/>
</dbReference>
<evidence type="ECO:0000256" key="1">
    <source>
        <dbReference type="SAM" id="SignalP"/>
    </source>
</evidence>
<dbReference type="RefSeq" id="WP_140454637.1">
    <property type="nucleotide sequence ID" value="NZ_VFRP01000012.1"/>
</dbReference>
<feature type="chain" id="PRO_5021486773" description="Cellulose biosynthesis protein BcsS" evidence="1">
    <location>
        <begin position="20"/>
        <end position="231"/>
    </location>
</feature>
<name>A0A501WKA7_9RHOB</name>
<protein>
    <recommendedName>
        <fullName evidence="4">Cellulose biosynthesis protein BcsS</fullName>
    </recommendedName>
</protein>
<comment type="caution">
    <text evidence="2">The sequence shown here is derived from an EMBL/GenBank/DDBJ whole genome shotgun (WGS) entry which is preliminary data.</text>
</comment>
<evidence type="ECO:0000313" key="3">
    <source>
        <dbReference type="Proteomes" id="UP000319255"/>
    </source>
</evidence>
<evidence type="ECO:0000313" key="2">
    <source>
        <dbReference type="EMBL" id="TPE49939.1"/>
    </source>
</evidence>
<feature type="signal peptide" evidence="1">
    <location>
        <begin position="1"/>
        <end position="19"/>
    </location>
</feature>
<dbReference type="AlphaFoldDB" id="A0A501WKA7"/>
<reference evidence="2 3" key="1">
    <citation type="submission" date="2019-06" db="EMBL/GenBank/DDBJ databases">
        <title>A novel bacterium of genus Amaricoccus, isolated from marine sediment.</title>
        <authorList>
            <person name="Huang H."/>
            <person name="Mo K."/>
            <person name="Hu Y."/>
        </authorList>
    </citation>
    <scope>NUCLEOTIDE SEQUENCE [LARGE SCALE GENOMIC DNA]</scope>
    <source>
        <strain evidence="2 3">HB172011</strain>
    </source>
</reference>
<keyword evidence="3" id="KW-1185">Reference proteome</keyword>